<keyword evidence="3" id="KW-0732">Signal</keyword>
<dbReference type="PANTHER" id="PTHR24256">
    <property type="entry name" value="TRYPTASE-RELATED"/>
    <property type="match status" value="1"/>
</dbReference>
<dbReference type="PROSITE" id="PS00134">
    <property type="entry name" value="TRYPSIN_HIS"/>
    <property type="match status" value="1"/>
</dbReference>
<dbReference type="Proteomes" id="UP001251528">
    <property type="component" value="Unassembled WGS sequence"/>
</dbReference>
<dbReference type="PROSITE" id="PS50240">
    <property type="entry name" value="TRYPSIN_DOM"/>
    <property type="match status" value="1"/>
</dbReference>
<accession>A0AAJ0CD15</accession>
<comment type="caution">
    <text evidence="5">The sequence shown here is derived from an EMBL/GenBank/DDBJ whole genome shotgun (WGS) entry which is preliminary data.</text>
</comment>
<sequence>MELTASFALAVTFSAILAAATTVEKRIVGGEVAKQGEFPFIVSIRNATGYHYCGGSLVDGYTVLTAGHCTEDAHSVKAGSNSRETGGVDVNVTFYVRHPKYELKNIGINDIGVLKFSSPIKTSKTIGYATLPAKGSDPKVNSTATAAGWGRDTPNKKAQEHSKVKTLRKVTLPIHARQDCAKLLPDIPHDNTTVCAGGAGKGICMHDSGSPLFNDKTKQIIGLAAFGIKDAAENYCDQAPGGFTNVGSFVDFVNKNLGRQTPGHVTARAN</sequence>
<organism evidence="5 6">
    <name type="scientific">Conoideocrella luteorostrata</name>
    <dbReference type="NCBI Taxonomy" id="1105319"/>
    <lineage>
        <taxon>Eukaryota</taxon>
        <taxon>Fungi</taxon>
        <taxon>Dikarya</taxon>
        <taxon>Ascomycota</taxon>
        <taxon>Pezizomycotina</taxon>
        <taxon>Sordariomycetes</taxon>
        <taxon>Hypocreomycetidae</taxon>
        <taxon>Hypocreales</taxon>
        <taxon>Clavicipitaceae</taxon>
        <taxon>Conoideocrella</taxon>
    </lineage>
</organism>
<feature type="domain" description="Peptidase S1" evidence="4">
    <location>
        <begin position="27"/>
        <end position="258"/>
    </location>
</feature>
<feature type="region of interest" description="Disordered" evidence="2">
    <location>
        <begin position="139"/>
        <end position="160"/>
    </location>
</feature>
<feature type="signal peptide" evidence="3">
    <location>
        <begin position="1"/>
        <end position="18"/>
    </location>
</feature>
<dbReference type="InterPro" id="IPR043504">
    <property type="entry name" value="Peptidase_S1_PA_chymotrypsin"/>
</dbReference>
<evidence type="ECO:0000259" key="4">
    <source>
        <dbReference type="PROSITE" id="PS50240"/>
    </source>
</evidence>
<dbReference type="InterPro" id="IPR051487">
    <property type="entry name" value="Ser/Thr_Proteases_Immune/Dev"/>
</dbReference>
<evidence type="ECO:0000256" key="3">
    <source>
        <dbReference type="SAM" id="SignalP"/>
    </source>
</evidence>
<evidence type="ECO:0000313" key="5">
    <source>
        <dbReference type="EMBL" id="KAK2590701.1"/>
    </source>
</evidence>
<gene>
    <name evidence="5" type="ORF">QQS21_011612</name>
</gene>
<protein>
    <recommendedName>
        <fullName evidence="4">Peptidase S1 domain-containing protein</fullName>
    </recommendedName>
</protein>
<dbReference type="InterPro" id="IPR009003">
    <property type="entry name" value="Peptidase_S1_PA"/>
</dbReference>
<dbReference type="GO" id="GO:0006508">
    <property type="term" value="P:proteolysis"/>
    <property type="evidence" value="ECO:0007669"/>
    <property type="project" value="InterPro"/>
</dbReference>
<evidence type="ECO:0000313" key="6">
    <source>
        <dbReference type="Proteomes" id="UP001251528"/>
    </source>
</evidence>
<evidence type="ECO:0000256" key="2">
    <source>
        <dbReference type="SAM" id="MobiDB-lite"/>
    </source>
</evidence>
<reference evidence="5" key="1">
    <citation type="submission" date="2023-06" db="EMBL/GenBank/DDBJ databases">
        <title>Conoideocrella luteorostrata (Hypocreales: Clavicipitaceae), a potential biocontrol fungus for elongate hemlock scale in United States Christmas tree production areas.</title>
        <authorList>
            <person name="Barrett H."/>
            <person name="Lovett B."/>
            <person name="Macias A.M."/>
            <person name="Stajich J.E."/>
            <person name="Kasson M.T."/>
        </authorList>
    </citation>
    <scope>NUCLEOTIDE SEQUENCE</scope>
    <source>
        <strain evidence="5">ARSEF 14590</strain>
    </source>
</reference>
<name>A0AAJ0CD15_9HYPO</name>
<dbReference type="PRINTS" id="PR00722">
    <property type="entry name" value="CHYMOTRYPSIN"/>
</dbReference>
<dbReference type="Gene3D" id="2.40.10.10">
    <property type="entry name" value="Trypsin-like serine proteases"/>
    <property type="match status" value="1"/>
</dbReference>
<keyword evidence="6" id="KW-1185">Reference proteome</keyword>
<proteinExistence type="predicted"/>
<dbReference type="InterPro" id="IPR001314">
    <property type="entry name" value="Peptidase_S1A"/>
</dbReference>
<dbReference type="InterPro" id="IPR018114">
    <property type="entry name" value="TRYPSIN_HIS"/>
</dbReference>
<dbReference type="AlphaFoldDB" id="A0AAJ0CD15"/>
<dbReference type="InterPro" id="IPR001254">
    <property type="entry name" value="Trypsin_dom"/>
</dbReference>
<evidence type="ECO:0000256" key="1">
    <source>
        <dbReference type="ARBA" id="ARBA00023157"/>
    </source>
</evidence>
<keyword evidence="1" id="KW-1015">Disulfide bond</keyword>
<feature type="chain" id="PRO_5042470190" description="Peptidase S1 domain-containing protein" evidence="3">
    <location>
        <begin position="19"/>
        <end position="270"/>
    </location>
</feature>
<dbReference type="SMART" id="SM00020">
    <property type="entry name" value="Tryp_SPc"/>
    <property type="match status" value="1"/>
</dbReference>
<dbReference type="SUPFAM" id="SSF50494">
    <property type="entry name" value="Trypsin-like serine proteases"/>
    <property type="match status" value="1"/>
</dbReference>
<dbReference type="Pfam" id="PF00089">
    <property type="entry name" value="Trypsin"/>
    <property type="match status" value="1"/>
</dbReference>
<dbReference type="CDD" id="cd00190">
    <property type="entry name" value="Tryp_SPc"/>
    <property type="match status" value="1"/>
</dbReference>
<dbReference type="GO" id="GO:0004252">
    <property type="term" value="F:serine-type endopeptidase activity"/>
    <property type="evidence" value="ECO:0007669"/>
    <property type="project" value="InterPro"/>
</dbReference>
<dbReference type="EMBL" id="JASWJB010000406">
    <property type="protein sequence ID" value="KAK2590701.1"/>
    <property type="molecule type" value="Genomic_DNA"/>
</dbReference>